<proteinExistence type="predicted"/>
<evidence type="ECO:0000313" key="1">
    <source>
        <dbReference type="EMBL" id="KKT64680.1"/>
    </source>
</evidence>
<evidence type="ECO:0000313" key="2">
    <source>
        <dbReference type="Proteomes" id="UP000034826"/>
    </source>
</evidence>
<comment type="caution">
    <text evidence="1">The sequence shown here is derived from an EMBL/GenBank/DDBJ whole genome shotgun (WGS) entry which is preliminary data.</text>
</comment>
<name>A0A0G1J0C1_9BACT</name>
<dbReference type="Proteomes" id="UP000034826">
    <property type="component" value="Unassembled WGS sequence"/>
</dbReference>
<protein>
    <recommendedName>
        <fullName evidence="3">Antitoxin</fullName>
    </recommendedName>
</protein>
<reference evidence="1 2" key="1">
    <citation type="journal article" date="2015" name="Nature">
        <title>rRNA introns, odd ribosomes, and small enigmatic genomes across a large radiation of phyla.</title>
        <authorList>
            <person name="Brown C.T."/>
            <person name="Hug L.A."/>
            <person name="Thomas B.C."/>
            <person name="Sharon I."/>
            <person name="Castelle C.J."/>
            <person name="Singh A."/>
            <person name="Wilkins M.J."/>
            <person name="Williams K.H."/>
            <person name="Banfield J.F."/>
        </authorList>
    </citation>
    <scope>NUCLEOTIDE SEQUENCE [LARGE SCALE GENOMIC DNA]</scope>
</reference>
<dbReference type="AlphaFoldDB" id="A0A0G1J0C1"/>
<organism evidence="1 2">
    <name type="scientific">Candidatus Woesebacteria bacterium GW2011_GWA2_44_33</name>
    <dbReference type="NCBI Taxonomy" id="1618564"/>
    <lineage>
        <taxon>Bacteria</taxon>
        <taxon>Candidatus Woeseibacteriota</taxon>
    </lineage>
</organism>
<sequence length="92" mass="10689">MKIYQLDPEEEQILKAFEEGKLVRTKNFNKEKRMLEEAARNTLNKTKNINIRLSEKDLHKLKVKAAEDGIPYQTLAGSVLHRFANKTTNFSL</sequence>
<evidence type="ECO:0008006" key="3">
    <source>
        <dbReference type="Google" id="ProtNLM"/>
    </source>
</evidence>
<dbReference type="EMBL" id="LCIY01000053">
    <property type="protein sequence ID" value="KKT64680.1"/>
    <property type="molecule type" value="Genomic_DNA"/>
</dbReference>
<gene>
    <name evidence="1" type="ORF">UW60_C0053G0004</name>
</gene>
<accession>A0A0G1J0C1</accession>